<dbReference type="GO" id="GO:0006259">
    <property type="term" value="P:DNA metabolic process"/>
    <property type="evidence" value="ECO:0007669"/>
    <property type="project" value="InterPro"/>
</dbReference>
<evidence type="ECO:0000256" key="1">
    <source>
        <dbReference type="SAM" id="MobiDB-lite"/>
    </source>
</evidence>
<dbReference type="AlphaFoldDB" id="A0A229S4C7"/>
<gene>
    <name evidence="2" type="ORF">CFP71_21245</name>
</gene>
<dbReference type="NCBIfam" id="TIGR00616">
    <property type="entry name" value="rect"/>
    <property type="match status" value="1"/>
</dbReference>
<feature type="region of interest" description="Disordered" evidence="1">
    <location>
        <begin position="1"/>
        <end position="137"/>
    </location>
</feature>
<proteinExistence type="predicted"/>
<feature type="compositionally biased region" description="Acidic residues" evidence="1">
    <location>
        <begin position="355"/>
        <end position="372"/>
    </location>
</feature>
<reference evidence="2 3" key="1">
    <citation type="submission" date="2017-07" db="EMBL/GenBank/DDBJ databases">
        <title>Amycolatopsis thailandensis Genome sequencing and assembly.</title>
        <authorList>
            <person name="Kaur N."/>
            <person name="Mayilraj S."/>
        </authorList>
    </citation>
    <scope>NUCLEOTIDE SEQUENCE [LARGE SCALE GENOMIC DNA]</scope>
    <source>
        <strain evidence="2 3">JCM 16380</strain>
    </source>
</reference>
<dbReference type="InterPro" id="IPR004590">
    <property type="entry name" value="ssDNA_annealing_RecT"/>
</dbReference>
<evidence type="ECO:0000313" key="2">
    <source>
        <dbReference type="EMBL" id="OXM53740.1"/>
    </source>
</evidence>
<feature type="compositionally biased region" description="Basic residues" evidence="1">
    <location>
        <begin position="73"/>
        <end position="93"/>
    </location>
</feature>
<dbReference type="Pfam" id="PF03837">
    <property type="entry name" value="RecT"/>
    <property type="match status" value="1"/>
</dbReference>
<dbReference type="EMBL" id="NMQT01000073">
    <property type="protein sequence ID" value="OXM53740.1"/>
    <property type="molecule type" value="Genomic_DNA"/>
</dbReference>
<feature type="compositionally biased region" description="Basic and acidic residues" evidence="1">
    <location>
        <begin position="1"/>
        <end position="10"/>
    </location>
</feature>
<feature type="region of interest" description="Disordered" evidence="1">
    <location>
        <begin position="355"/>
        <end position="389"/>
    </location>
</feature>
<evidence type="ECO:0000313" key="3">
    <source>
        <dbReference type="Proteomes" id="UP000215223"/>
    </source>
</evidence>
<organism evidence="2 3">
    <name type="scientific">Amycolatopsis thailandensis</name>
    <dbReference type="NCBI Taxonomy" id="589330"/>
    <lineage>
        <taxon>Bacteria</taxon>
        <taxon>Bacillati</taxon>
        <taxon>Actinomycetota</taxon>
        <taxon>Actinomycetes</taxon>
        <taxon>Pseudonocardiales</taxon>
        <taxon>Pseudonocardiaceae</taxon>
        <taxon>Amycolatopsis</taxon>
    </lineage>
</organism>
<evidence type="ECO:0008006" key="4">
    <source>
        <dbReference type="Google" id="ProtNLM"/>
    </source>
</evidence>
<dbReference type="Proteomes" id="UP000215223">
    <property type="component" value="Unassembled WGS sequence"/>
</dbReference>
<name>A0A229S4C7_9PSEU</name>
<comment type="caution">
    <text evidence="2">The sequence shown here is derived from an EMBL/GenBank/DDBJ whole genome shotgun (WGS) entry which is preliminary data.</text>
</comment>
<sequence>MACGARRDSRAGPVVAQASCAPPRAERTDQSAGVRAHRHRQPVARGDGPGRGSPARRGEGRDSSGSGEAFAVRRPRGVRRRAPGPVRALRHRAASGPTPDLRHHHSQEGSAVSNSNTKAALAQRKSSSASSGGGDLRTLIERQKPEIARALHGTALNPERFTRVALTVIKQNNDLMRCRPESLLGALMTSAQLGLEPGPLGEAYLVPYGDQVTFIPGYRGLIKLAWNSGQLRNISARVVHEADEFEYSYGLHPDLVHRPARGDRGGITDVYAAATLVDGGAEFEVLDVGSVEAIRGRSRAGKKGPWVTDWEAMARKTAVRQLAKWLPMATVMNRAIAAEGTVRTDLDAEALDDVASDFDGEVIDAEPAEDTSEPQPSADEIPPEEPATP</sequence>
<dbReference type="InterPro" id="IPR018330">
    <property type="entry name" value="RecT_fam"/>
</dbReference>
<protein>
    <recommendedName>
        <fullName evidence="4">Recombinase RecT</fullName>
    </recommendedName>
</protein>
<dbReference type="OrthoDB" id="5124088at2"/>
<feature type="compositionally biased region" description="Polar residues" evidence="1">
    <location>
        <begin position="108"/>
        <end position="130"/>
    </location>
</feature>
<accession>A0A229S4C7</accession>
<dbReference type="GO" id="GO:0003677">
    <property type="term" value="F:DNA binding"/>
    <property type="evidence" value="ECO:0007669"/>
    <property type="project" value="InterPro"/>
</dbReference>
<keyword evidence="3" id="KW-1185">Reference proteome</keyword>